<gene>
    <name evidence="1" type="ORF">D5281_23525</name>
</gene>
<keyword evidence="1" id="KW-0238">DNA-binding</keyword>
<dbReference type="AlphaFoldDB" id="A0A9X5BKJ3"/>
<reference evidence="1" key="1">
    <citation type="submission" date="2018-09" db="EMBL/GenBank/DDBJ databases">
        <title>Murine metabolic-syndrome-specific gut microbial biobank.</title>
        <authorList>
            <person name="Liu C."/>
        </authorList>
    </citation>
    <scope>NUCLEOTIDE SEQUENCE</scope>
    <source>
        <strain evidence="1">D42-62</strain>
    </source>
</reference>
<dbReference type="OrthoDB" id="9799038at2"/>
<evidence type="ECO:0000313" key="1">
    <source>
        <dbReference type="EMBL" id="NBJ95414.1"/>
    </source>
</evidence>
<keyword evidence="2" id="KW-1185">Reference proteome</keyword>
<accession>A0A9X5BKJ3</accession>
<dbReference type="GO" id="GO:0003677">
    <property type="term" value="F:DNA binding"/>
    <property type="evidence" value="ECO:0007669"/>
    <property type="project" value="UniProtKB-KW"/>
</dbReference>
<dbReference type="RefSeq" id="WP_016299148.1">
    <property type="nucleotide sequence ID" value="NZ_QZDT01000089.1"/>
</dbReference>
<sequence length="61" mass="7151">MEYITIKEAAEKWNLSVRRVQTICNEGMIQGTIKFGHAWAIPKDAEKPADKRIKTKKYMKR</sequence>
<comment type="caution">
    <text evidence="1">The sequence shown here is derived from an EMBL/GenBank/DDBJ whole genome shotgun (WGS) entry which is preliminary data.</text>
</comment>
<protein>
    <submittedName>
        <fullName evidence="1">DNA-binding protein</fullName>
    </submittedName>
</protein>
<proteinExistence type="predicted"/>
<name>A0A9X5BKJ3_9FIRM</name>
<evidence type="ECO:0000313" key="2">
    <source>
        <dbReference type="Proteomes" id="UP001154420"/>
    </source>
</evidence>
<organism evidence="1 2">
    <name type="scientific">Parablautia muri</name>
    <dbReference type="NCBI Taxonomy" id="2320879"/>
    <lineage>
        <taxon>Bacteria</taxon>
        <taxon>Bacillati</taxon>
        <taxon>Bacillota</taxon>
        <taxon>Clostridia</taxon>
        <taxon>Lachnospirales</taxon>
        <taxon>Lachnospiraceae</taxon>
        <taxon>Parablautia</taxon>
    </lineage>
</organism>
<dbReference type="EMBL" id="QZDT01000089">
    <property type="protein sequence ID" value="NBJ95414.1"/>
    <property type="molecule type" value="Genomic_DNA"/>
</dbReference>
<dbReference type="Proteomes" id="UP001154420">
    <property type="component" value="Unassembled WGS sequence"/>
</dbReference>